<dbReference type="Pfam" id="PF12762">
    <property type="entry name" value="DDE_Tnp_IS1595"/>
    <property type="match status" value="1"/>
</dbReference>
<evidence type="ECO:0000259" key="1">
    <source>
        <dbReference type="SMART" id="SM01126"/>
    </source>
</evidence>
<protein>
    <submittedName>
        <fullName evidence="2">IS1595 family transposase</fullName>
    </submittedName>
</protein>
<dbReference type="InterPro" id="IPR024445">
    <property type="entry name" value="Tnp_ISXO2-like"/>
</dbReference>
<dbReference type="InterPro" id="IPR024442">
    <property type="entry name" value="Transposase_Zn_ribbon"/>
</dbReference>
<dbReference type="NCBIfam" id="NF033547">
    <property type="entry name" value="transpos_IS1595"/>
    <property type="match status" value="1"/>
</dbReference>
<dbReference type="Proteomes" id="UP000739411">
    <property type="component" value="Unassembled WGS sequence"/>
</dbReference>
<evidence type="ECO:0000313" key="2">
    <source>
        <dbReference type="EMBL" id="MBK7414694.1"/>
    </source>
</evidence>
<dbReference type="SMART" id="SM01126">
    <property type="entry name" value="DDE_Tnp_IS1595"/>
    <property type="match status" value="1"/>
</dbReference>
<dbReference type="PANTHER" id="PTHR47163">
    <property type="entry name" value="DDE_TNP_IS1595 DOMAIN-CONTAINING PROTEIN"/>
    <property type="match status" value="1"/>
</dbReference>
<gene>
    <name evidence="2" type="ORF">IPJ38_05810</name>
</gene>
<organism evidence="2 3">
    <name type="scientific">Candidatus Dechloromonas phosphorivorans</name>
    <dbReference type="NCBI Taxonomy" id="2899244"/>
    <lineage>
        <taxon>Bacteria</taxon>
        <taxon>Pseudomonadati</taxon>
        <taxon>Pseudomonadota</taxon>
        <taxon>Betaproteobacteria</taxon>
        <taxon>Rhodocyclales</taxon>
        <taxon>Azonexaceae</taxon>
        <taxon>Dechloromonas</taxon>
    </lineage>
</organism>
<evidence type="ECO:0000313" key="3">
    <source>
        <dbReference type="Proteomes" id="UP000739411"/>
    </source>
</evidence>
<dbReference type="AlphaFoldDB" id="A0A935MSL6"/>
<dbReference type="Pfam" id="PF12760">
    <property type="entry name" value="Zn_ribbon_IS1595"/>
    <property type="match status" value="1"/>
</dbReference>
<comment type="caution">
    <text evidence="2">The sequence shown here is derived from an EMBL/GenBank/DDBJ whole genome shotgun (WGS) entry which is preliminary data.</text>
</comment>
<sequence length="390" mass="45324">MSAHFWHKASSIPLTTLQIARLSEEEAWEWFVKMRWGDSGEQVCPRCESKKKHYFKKTRKQWCCKDCKYTFSVTTDTLLANRKMPFGDILLGMLVFANAHKGKPALEMRRDIGHTYRTNYVLAGKFREAMIATRDESMMSGDVEIDGAHFSGYIRKGRKIKAKKTDPEVPKKYAVKTTEEEYHQGEKMGRQHRTKYNRRAGQFMPNRRIVMVFRQRSPNKGEGAVRTLTAVIHRETSAEILALSRKWIAKGSTISTDECPSYGKLKQMDYTHLVVNHSVEFSTDEGVNENQAESFFGRMRRAEVGSYHRITPKYMDLYAAEIAWREDMRRKNTAEQLFDLGGRILRAGLSKDWRNHCRGPMRKDENLFWVGKDPRLSRPKSPYSKPTQSQ</sequence>
<feature type="domain" description="ISXO2-like transposase" evidence="1">
    <location>
        <begin position="138"/>
        <end position="327"/>
    </location>
</feature>
<dbReference type="PANTHER" id="PTHR47163:SF2">
    <property type="entry name" value="SI:DKEY-17M8.2"/>
    <property type="match status" value="1"/>
</dbReference>
<accession>A0A935MSL6</accession>
<proteinExistence type="predicted"/>
<dbReference type="InterPro" id="IPR053164">
    <property type="entry name" value="IS1016-like_transposase"/>
</dbReference>
<dbReference type="EMBL" id="JADJMS010000012">
    <property type="protein sequence ID" value="MBK7414694.1"/>
    <property type="molecule type" value="Genomic_DNA"/>
</dbReference>
<reference evidence="2 3" key="1">
    <citation type="submission" date="2020-10" db="EMBL/GenBank/DDBJ databases">
        <title>Connecting structure to function with the recovery of over 1000 high-quality activated sludge metagenome-assembled genomes encoding full-length rRNA genes using long-read sequencing.</title>
        <authorList>
            <person name="Singleton C.M."/>
            <person name="Petriglieri F."/>
            <person name="Kristensen J.M."/>
            <person name="Kirkegaard R.H."/>
            <person name="Michaelsen T.Y."/>
            <person name="Andersen M.H."/>
            <person name="Karst S.M."/>
            <person name="Dueholm M.S."/>
            <person name="Nielsen P.H."/>
            <person name="Albertsen M."/>
        </authorList>
    </citation>
    <scope>NUCLEOTIDE SEQUENCE [LARGE SCALE GENOMIC DNA]</scope>
    <source>
        <strain evidence="2">EsbW_18-Q3-R4-48_BATAC.463</strain>
    </source>
</reference>
<name>A0A935MSL6_9RHOO</name>